<keyword evidence="5" id="KW-0175">Coiled coil</keyword>
<dbReference type="FunCoup" id="A0A2P5F7G4">
    <property type="interactions" value="9"/>
</dbReference>
<dbReference type="PANTHER" id="PTHR31422">
    <property type="entry name" value="BNAANNG28530D PROTEIN"/>
    <property type="match status" value="1"/>
</dbReference>
<evidence type="ECO:0000256" key="4">
    <source>
        <dbReference type="ARBA" id="ARBA00023136"/>
    </source>
</evidence>
<dbReference type="InterPro" id="IPR007656">
    <property type="entry name" value="GTD-bd"/>
</dbReference>
<dbReference type="OrthoDB" id="1194635at2759"/>
<dbReference type="STRING" id="63057.A0A2P5F7G4"/>
<dbReference type="AlphaFoldDB" id="A0A2P5F7G4"/>
<protein>
    <submittedName>
        <fullName evidence="8">Zein-binding domain containing protein</fullName>
    </submittedName>
</protein>
<dbReference type="GO" id="GO:0016020">
    <property type="term" value="C:membrane"/>
    <property type="evidence" value="ECO:0007669"/>
    <property type="project" value="UniProtKB-SubCell"/>
</dbReference>
<evidence type="ECO:0000259" key="7">
    <source>
        <dbReference type="PROSITE" id="PS51775"/>
    </source>
</evidence>
<evidence type="ECO:0000256" key="5">
    <source>
        <dbReference type="SAM" id="Coils"/>
    </source>
</evidence>
<evidence type="ECO:0000256" key="3">
    <source>
        <dbReference type="ARBA" id="ARBA00022989"/>
    </source>
</evidence>
<dbReference type="PANTHER" id="PTHR31422:SF2">
    <property type="entry name" value="PROTEIN FLOURY 1-LIKE"/>
    <property type="match status" value="1"/>
</dbReference>
<feature type="domain" description="GTD-binding" evidence="7">
    <location>
        <begin position="154"/>
        <end position="252"/>
    </location>
</feature>
<reference evidence="9" key="1">
    <citation type="submission" date="2016-06" db="EMBL/GenBank/DDBJ databases">
        <title>Parallel loss of symbiosis genes in relatives of nitrogen-fixing non-legume Parasponia.</title>
        <authorList>
            <person name="Van Velzen R."/>
            <person name="Holmer R."/>
            <person name="Bu F."/>
            <person name="Rutten L."/>
            <person name="Van Zeijl A."/>
            <person name="Liu W."/>
            <person name="Santuari L."/>
            <person name="Cao Q."/>
            <person name="Sharma T."/>
            <person name="Shen D."/>
            <person name="Roswanjaya Y."/>
            <person name="Wardhani T."/>
            <person name="Kalhor M.S."/>
            <person name="Jansen J."/>
            <person name="Van den Hoogen J."/>
            <person name="Gungor B."/>
            <person name="Hartog M."/>
            <person name="Hontelez J."/>
            <person name="Verver J."/>
            <person name="Yang W.-C."/>
            <person name="Schijlen E."/>
            <person name="Repin R."/>
            <person name="Schilthuizen M."/>
            <person name="Schranz E."/>
            <person name="Heidstra R."/>
            <person name="Miyata K."/>
            <person name="Fedorova E."/>
            <person name="Kohlen W."/>
            <person name="Bisseling T."/>
            <person name="Smit S."/>
            <person name="Geurts R."/>
        </authorList>
    </citation>
    <scope>NUCLEOTIDE SEQUENCE [LARGE SCALE GENOMIC DNA]</scope>
    <source>
        <strain evidence="9">cv. RG33-2</strain>
    </source>
</reference>
<gene>
    <name evidence="8" type="ORF">TorRG33x02_103990</name>
</gene>
<feature type="transmembrane region" description="Helical" evidence="6">
    <location>
        <begin position="53"/>
        <end position="74"/>
    </location>
</feature>
<organism evidence="8 9">
    <name type="scientific">Trema orientale</name>
    <name type="common">Charcoal tree</name>
    <name type="synonym">Celtis orientalis</name>
    <dbReference type="NCBI Taxonomy" id="63057"/>
    <lineage>
        <taxon>Eukaryota</taxon>
        <taxon>Viridiplantae</taxon>
        <taxon>Streptophyta</taxon>
        <taxon>Embryophyta</taxon>
        <taxon>Tracheophyta</taxon>
        <taxon>Spermatophyta</taxon>
        <taxon>Magnoliopsida</taxon>
        <taxon>eudicotyledons</taxon>
        <taxon>Gunneridae</taxon>
        <taxon>Pentapetalae</taxon>
        <taxon>rosids</taxon>
        <taxon>fabids</taxon>
        <taxon>Rosales</taxon>
        <taxon>Cannabaceae</taxon>
        <taxon>Trema</taxon>
    </lineage>
</organism>
<dbReference type="Proteomes" id="UP000237000">
    <property type="component" value="Unassembled WGS sequence"/>
</dbReference>
<dbReference type="PROSITE" id="PS51775">
    <property type="entry name" value="GTD_BINDING"/>
    <property type="match status" value="1"/>
</dbReference>
<dbReference type="GO" id="GO:0080115">
    <property type="term" value="F:myosin XI tail binding"/>
    <property type="evidence" value="ECO:0007669"/>
    <property type="project" value="UniProtKB-ARBA"/>
</dbReference>
<evidence type="ECO:0000256" key="6">
    <source>
        <dbReference type="SAM" id="Phobius"/>
    </source>
</evidence>
<proteinExistence type="predicted"/>
<keyword evidence="2 6" id="KW-0812">Transmembrane</keyword>
<evidence type="ECO:0000313" key="9">
    <source>
        <dbReference type="Proteomes" id="UP000237000"/>
    </source>
</evidence>
<dbReference type="EMBL" id="JXTC01000056">
    <property type="protein sequence ID" value="PON93696.1"/>
    <property type="molecule type" value="Genomic_DNA"/>
</dbReference>
<sequence>MKIICRLCILLVVWSILEYYRSLGLFVMEYSAFCLKFLTQNNDFGCGFCVFGFFLRVFGLFGLFLMFGLGLKLLNLSFWLPKGLNSMQNLCHFRAKTLDLGYGFSSKRCRFEAGDQNLVSCNTNGSNNVEEYHQNDEDEESDEDQCCCNEDEEFNVNALRKLVKIERSRAKKARKELEKERAAAASAAGEAMAVILRLQREKSCVEMEANQYRRMVEHKREYDDELIQHLRWIVMKHESERSVMEDELRLCKEILKLFTKGNDEILLDQFCEEVSLRSSNVEDNHDYQIDEFETVVTSPVDVDDCNN</sequence>
<name>A0A2P5F7G4_TREOI</name>
<feature type="coiled-coil region" evidence="5">
    <location>
        <begin position="156"/>
        <end position="215"/>
    </location>
</feature>
<keyword evidence="9" id="KW-1185">Reference proteome</keyword>
<accession>A0A2P5F7G4</accession>
<evidence type="ECO:0000256" key="2">
    <source>
        <dbReference type="ARBA" id="ARBA00022692"/>
    </source>
</evidence>
<keyword evidence="4 6" id="KW-0472">Membrane</keyword>
<keyword evidence="3 6" id="KW-1133">Transmembrane helix</keyword>
<dbReference type="Pfam" id="PF04576">
    <property type="entry name" value="Zein-binding"/>
    <property type="match status" value="1"/>
</dbReference>
<comment type="caution">
    <text evidence="8">The sequence shown here is derived from an EMBL/GenBank/DDBJ whole genome shotgun (WGS) entry which is preliminary data.</text>
</comment>
<evidence type="ECO:0000256" key="1">
    <source>
        <dbReference type="ARBA" id="ARBA00004370"/>
    </source>
</evidence>
<evidence type="ECO:0000313" key="8">
    <source>
        <dbReference type="EMBL" id="PON93696.1"/>
    </source>
</evidence>
<dbReference type="InParanoid" id="A0A2P5F7G4"/>
<comment type="subcellular location">
    <subcellularLocation>
        <location evidence="1">Membrane</location>
    </subcellularLocation>
</comment>